<dbReference type="GO" id="GO:0003924">
    <property type="term" value="F:GTPase activity"/>
    <property type="evidence" value="ECO:0007669"/>
    <property type="project" value="InterPro"/>
</dbReference>
<dbReference type="Pfam" id="PF00009">
    <property type="entry name" value="GTP_EFTU"/>
    <property type="match status" value="1"/>
</dbReference>
<dbReference type="InterPro" id="IPR000795">
    <property type="entry name" value="T_Tr_GTP-bd_dom"/>
</dbReference>
<dbReference type="InterPro" id="IPR027417">
    <property type="entry name" value="P-loop_NTPase"/>
</dbReference>
<organism evidence="2 3">
    <name type="scientific">Nesidiocoris tenuis</name>
    <dbReference type="NCBI Taxonomy" id="355587"/>
    <lineage>
        <taxon>Eukaryota</taxon>
        <taxon>Metazoa</taxon>
        <taxon>Ecdysozoa</taxon>
        <taxon>Arthropoda</taxon>
        <taxon>Hexapoda</taxon>
        <taxon>Insecta</taxon>
        <taxon>Pterygota</taxon>
        <taxon>Neoptera</taxon>
        <taxon>Paraneoptera</taxon>
        <taxon>Hemiptera</taxon>
        <taxon>Heteroptera</taxon>
        <taxon>Panheteroptera</taxon>
        <taxon>Cimicomorpha</taxon>
        <taxon>Miridae</taxon>
        <taxon>Dicyphina</taxon>
        <taxon>Nesidiocoris</taxon>
    </lineage>
</organism>
<evidence type="ECO:0000313" key="2">
    <source>
        <dbReference type="EMBL" id="CAB0015411.1"/>
    </source>
</evidence>
<dbReference type="Proteomes" id="UP000479000">
    <property type="component" value="Unassembled WGS sequence"/>
</dbReference>
<protein>
    <recommendedName>
        <fullName evidence="1">Tr-type G domain-containing protein</fullName>
    </recommendedName>
</protein>
<keyword evidence="3" id="KW-1185">Reference proteome</keyword>
<dbReference type="GO" id="GO:0005525">
    <property type="term" value="F:GTP binding"/>
    <property type="evidence" value="ECO:0007669"/>
    <property type="project" value="InterPro"/>
</dbReference>
<name>A0A6H5HBQ8_9HEMI</name>
<accession>A0A6H5HBQ8</accession>
<dbReference type="SUPFAM" id="SSF52540">
    <property type="entry name" value="P-loop containing nucleoside triphosphate hydrolases"/>
    <property type="match status" value="1"/>
</dbReference>
<dbReference type="EMBL" id="CADCXU010029039">
    <property type="protein sequence ID" value="CAB0015411.1"/>
    <property type="molecule type" value="Genomic_DNA"/>
</dbReference>
<evidence type="ECO:0000313" key="3">
    <source>
        <dbReference type="Proteomes" id="UP000479000"/>
    </source>
</evidence>
<sequence>MLLVIDVNKGIQTQTAECLVIAELLNKNLLIVLNKIDLLSDEKRVPMIEK</sequence>
<evidence type="ECO:0000259" key="1">
    <source>
        <dbReference type="Pfam" id="PF00009"/>
    </source>
</evidence>
<feature type="non-terminal residue" evidence="2">
    <location>
        <position position="50"/>
    </location>
</feature>
<dbReference type="AlphaFoldDB" id="A0A6H5HBQ8"/>
<proteinExistence type="predicted"/>
<dbReference type="OrthoDB" id="2067at2759"/>
<feature type="domain" description="Tr-type G" evidence="1">
    <location>
        <begin position="2"/>
        <end position="43"/>
    </location>
</feature>
<dbReference type="Gene3D" id="3.40.50.300">
    <property type="entry name" value="P-loop containing nucleotide triphosphate hydrolases"/>
    <property type="match status" value="1"/>
</dbReference>
<gene>
    <name evidence="2" type="ORF">NTEN_LOCUS19751</name>
</gene>
<reference evidence="2 3" key="1">
    <citation type="submission" date="2020-02" db="EMBL/GenBank/DDBJ databases">
        <authorList>
            <person name="Ferguson B K."/>
        </authorList>
    </citation>
    <scope>NUCLEOTIDE SEQUENCE [LARGE SCALE GENOMIC DNA]</scope>
</reference>